<gene>
    <name evidence="2" type="ORF">ACFSTE_02690</name>
</gene>
<keyword evidence="1" id="KW-0472">Membrane</keyword>
<reference evidence="3" key="1">
    <citation type="journal article" date="2019" name="Int. J. Syst. Evol. Microbiol.">
        <title>The Global Catalogue of Microorganisms (GCM) 10K type strain sequencing project: providing services to taxonomists for standard genome sequencing and annotation.</title>
        <authorList>
            <consortium name="The Broad Institute Genomics Platform"/>
            <consortium name="The Broad Institute Genome Sequencing Center for Infectious Disease"/>
            <person name="Wu L."/>
            <person name="Ma J."/>
        </authorList>
    </citation>
    <scope>NUCLEOTIDE SEQUENCE [LARGE SCALE GENOMIC DNA]</scope>
    <source>
        <strain evidence="3">KCTC 42423</strain>
    </source>
</reference>
<protein>
    <submittedName>
        <fullName evidence="2">Uncharacterized protein</fullName>
    </submittedName>
</protein>
<evidence type="ECO:0000313" key="2">
    <source>
        <dbReference type="EMBL" id="MFD2589720.1"/>
    </source>
</evidence>
<proteinExistence type="predicted"/>
<organism evidence="2 3">
    <name type="scientific">Aquimarina hainanensis</name>
    <dbReference type="NCBI Taxonomy" id="1578017"/>
    <lineage>
        <taxon>Bacteria</taxon>
        <taxon>Pseudomonadati</taxon>
        <taxon>Bacteroidota</taxon>
        <taxon>Flavobacteriia</taxon>
        <taxon>Flavobacteriales</taxon>
        <taxon>Flavobacteriaceae</taxon>
        <taxon>Aquimarina</taxon>
    </lineage>
</organism>
<accession>A0ABW5N2H8</accession>
<dbReference type="EMBL" id="JBHULX010000001">
    <property type="protein sequence ID" value="MFD2589720.1"/>
    <property type="molecule type" value="Genomic_DNA"/>
</dbReference>
<dbReference type="Proteomes" id="UP001597459">
    <property type="component" value="Unassembled WGS sequence"/>
</dbReference>
<keyword evidence="1" id="KW-0812">Transmembrane</keyword>
<comment type="caution">
    <text evidence="2">The sequence shown here is derived from an EMBL/GenBank/DDBJ whole genome shotgun (WGS) entry which is preliminary data.</text>
</comment>
<sequence length="116" mass="13826">MVKNRYSTQIKKKLIDDVKVSKFIATYSIIVFVLLEMVNYANSSFSDTLNNENLFCFLDTVYFENPVQDYQLLYFNDKFVFVEVFFEYENITSQNIAVNFETLLDFKIYKNIEPDD</sequence>
<evidence type="ECO:0000313" key="3">
    <source>
        <dbReference type="Proteomes" id="UP001597459"/>
    </source>
</evidence>
<feature type="transmembrane region" description="Helical" evidence="1">
    <location>
        <begin position="20"/>
        <end position="41"/>
    </location>
</feature>
<dbReference type="RefSeq" id="WP_378258403.1">
    <property type="nucleotide sequence ID" value="NZ_JBHSJV010000001.1"/>
</dbReference>
<keyword evidence="3" id="KW-1185">Reference proteome</keyword>
<evidence type="ECO:0000256" key="1">
    <source>
        <dbReference type="SAM" id="Phobius"/>
    </source>
</evidence>
<name>A0ABW5N2H8_9FLAO</name>
<keyword evidence="1" id="KW-1133">Transmembrane helix</keyword>